<dbReference type="AlphaFoldDB" id="A0A1J5N070"/>
<accession>A0A1J5N070</accession>
<keyword evidence="2" id="KW-1185">Reference proteome</keyword>
<gene>
    <name evidence="1" type="ORF">BerOc1_00671</name>
</gene>
<evidence type="ECO:0000313" key="2">
    <source>
        <dbReference type="Proteomes" id="UP000181901"/>
    </source>
</evidence>
<evidence type="ECO:0000313" key="1">
    <source>
        <dbReference type="EMBL" id="OIQ52197.1"/>
    </source>
</evidence>
<reference evidence="1 2" key="1">
    <citation type="submission" date="2015-09" db="EMBL/GenBank/DDBJ databases">
        <title>Genome of Desulfovibrio dechloracetivorans BerOc1, a mercury methylating strain isolated from highly hydrocarbons and metals contaminated coastal sediments.</title>
        <authorList>
            <person name="Goni Urriza M."/>
            <person name="Gassie C."/>
            <person name="Bouchez O."/>
            <person name="Klopp C."/>
            <person name="Ranchou-Peyruse A."/>
            <person name="Remy G."/>
        </authorList>
    </citation>
    <scope>NUCLEOTIDE SEQUENCE [LARGE SCALE GENOMIC DNA]</scope>
    <source>
        <strain evidence="1 2">BerOc1</strain>
    </source>
</reference>
<dbReference type="Proteomes" id="UP000181901">
    <property type="component" value="Unassembled WGS sequence"/>
</dbReference>
<comment type="caution">
    <text evidence="1">The sequence shown here is derived from an EMBL/GenBank/DDBJ whole genome shotgun (WGS) entry which is preliminary data.</text>
</comment>
<sequence>MDSQDIRRLFNGKNRFAAHAGIEAPKASSGAAVRRMGEGRRTWLLLEAA</sequence>
<proteinExistence type="predicted"/>
<organism evidence="1 2">
    <name type="scientific">Pseudodesulfovibrio hydrargyri</name>
    <dbReference type="NCBI Taxonomy" id="2125990"/>
    <lineage>
        <taxon>Bacteria</taxon>
        <taxon>Pseudomonadati</taxon>
        <taxon>Thermodesulfobacteriota</taxon>
        <taxon>Desulfovibrionia</taxon>
        <taxon>Desulfovibrionales</taxon>
        <taxon>Desulfovibrionaceae</taxon>
    </lineage>
</organism>
<protein>
    <submittedName>
        <fullName evidence="1">Uncharacterized protein</fullName>
    </submittedName>
</protein>
<dbReference type="EMBL" id="LKAQ01000001">
    <property type="protein sequence ID" value="OIQ52197.1"/>
    <property type="molecule type" value="Genomic_DNA"/>
</dbReference>
<name>A0A1J5N070_9BACT</name>
<dbReference type="RefSeq" id="WP_165610770.1">
    <property type="nucleotide sequence ID" value="NZ_LKAQ01000001.1"/>
</dbReference>